<reference evidence="3 4" key="1">
    <citation type="journal article" date="2024" name="Science">
        <title>Giant polyketide synthase enzymes in the biosynthesis of giant marine polyether toxins.</title>
        <authorList>
            <person name="Fallon T.R."/>
            <person name="Shende V.V."/>
            <person name="Wierzbicki I.H."/>
            <person name="Pendleton A.L."/>
            <person name="Watervoot N.F."/>
            <person name="Auber R.P."/>
            <person name="Gonzalez D.J."/>
            <person name="Wisecaver J.H."/>
            <person name="Moore B.S."/>
        </authorList>
    </citation>
    <scope>NUCLEOTIDE SEQUENCE [LARGE SCALE GENOMIC DNA]</scope>
    <source>
        <strain evidence="3 4">12B1</strain>
    </source>
</reference>
<keyword evidence="2" id="KW-0812">Transmembrane</keyword>
<organism evidence="3 4">
    <name type="scientific">Prymnesium parvum</name>
    <name type="common">Toxic golden alga</name>
    <dbReference type="NCBI Taxonomy" id="97485"/>
    <lineage>
        <taxon>Eukaryota</taxon>
        <taxon>Haptista</taxon>
        <taxon>Haptophyta</taxon>
        <taxon>Prymnesiophyceae</taxon>
        <taxon>Prymnesiales</taxon>
        <taxon>Prymnesiaceae</taxon>
        <taxon>Prymnesium</taxon>
    </lineage>
</organism>
<keyword evidence="4" id="KW-1185">Reference proteome</keyword>
<evidence type="ECO:0008006" key="5">
    <source>
        <dbReference type="Google" id="ProtNLM"/>
    </source>
</evidence>
<feature type="compositionally biased region" description="Polar residues" evidence="1">
    <location>
        <begin position="53"/>
        <end position="65"/>
    </location>
</feature>
<accession>A0AB34J3H8</accession>
<proteinExistence type="predicted"/>
<feature type="transmembrane region" description="Helical" evidence="2">
    <location>
        <begin position="178"/>
        <end position="197"/>
    </location>
</feature>
<name>A0AB34J3H8_PRYPA</name>
<feature type="transmembrane region" description="Helical" evidence="2">
    <location>
        <begin position="209"/>
        <end position="229"/>
    </location>
</feature>
<dbReference type="AlphaFoldDB" id="A0AB34J3H8"/>
<gene>
    <name evidence="3" type="ORF">AB1Y20_005210</name>
</gene>
<evidence type="ECO:0000256" key="1">
    <source>
        <dbReference type="SAM" id="MobiDB-lite"/>
    </source>
</evidence>
<feature type="transmembrane region" description="Helical" evidence="2">
    <location>
        <begin position="139"/>
        <end position="158"/>
    </location>
</feature>
<feature type="transmembrane region" description="Helical" evidence="2">
    <location>
        <begin position="235"/>
        <end position="254"/>
    </location>
</feature>
<evidence type="ECO:0000256" key="2">
    <source>
        <dbReference type="SAM" id="Phobius"/>
    </source>
</evidence>
<comment type="caution">
    <text evidence="3">The sequence shown here is derived from an EMBL/GenBank/DDBJ whole genome shotgun (WGS) entry which is preliminary data.</text>
</comment>
<dbReference type="Proteomes" id="UP001515480">
    <property type="component" value="Unassembled WGS sequence"/>
</dbReference>
<feature type="region of interest" description="Disordered" evidence="1">
    <location>
        <begin position="44"/>
        <end position="65"/>
    </location>
</feature>
<feature type="region of interest" description="Disordered" evidence="1">
    <location>
        <begin position="1"/>
        <end position="29"/>
    </location>
</feature>
<sequence length="289" mass="30422">MKPHGDSAEDDGAAMDFYTPPGAETGAGDIAIDMSSTEGMMSVPVQRRGGRTSEASLESGAKQTSMPTGAVGLSQLMTPSMVSTLLRGAHEQAAARGIFDIYGQIDALRPHFDVETDEVRQRLCWAFHPKKGAMLLKEYDLYSPVMLAFTLAALVVMGQKGAHRGATMDSDSTLIGTSLGAAFTLWFLHTSFLCGVARMLRLPARPVQLGCASGYALAGVCIPLAVALLQSSVAFYSALASLGGCSALTLGLSIKQLANGSSQASLVGAASGGLYILLTLYVRWRYFLV</sequence>
<feature type="transmembrane region" description="Helical" evidence="2">
    <location>
        <begin position="266"/>
        <end position="284"/>
    </location>
</feature>
<evidence type="ECO:0000313" key="3">
    <source>
        <dbReference type="EMBL" id="KAL1511929.1"/>
    </source>
</evidence>
<evidence type="ECO:0000313" key="4">
    <source>
        <dbReference type="Proteomes" id="UP001515480"/>
    </source>
</evidence>
<keyword evidence="2" id="KW-1133">Transmembrane helix</keyword>
<protein>
    <recommendedName>
        <fullName evidence="5">YIP1 family member 3</fullName>
    </recommendedName>
</protein>
<keyword evidence="2" id="KW-0472">Membrane</keyword>
<dbReference type="EMBL" id="JBGBPQ010000013">
    <property type="protein sequence ID" value="KAL1511929.1"/>
    <property type="molecule type" value="Genomic_DNA"/>
</dbReference>